<dbReference type="Proteomes" id="UP000001542">
    <property type="component" value="Unassembled WGS sequence"/>
</dbReference>
<dbReference type="VEuPathDB" id="TrichDB:TVAGG3_0362970"/>
<evidence type="ECO:0000313" key="2">
    <source>
        <dbReference type="Proteomes" id="UP000001542"/>
    </source>
</evidence>
<protein>
    <submittedName>
        <fullName evidence="1">Uncharacterized protein</fullName>
    </submittedName>
</protein>
<keyword evidence="2" id="KW-1185">Reference proteome</keyword>
<proteinExistence type="predicted"/>
<dbReference type="RefSeq" id="XP_001302941.1">
    <property type="nucleotide sequence ID" value="XM_001302940.1"/>
</dbReference>
<reference evidence="1" key="2">
    <citation type="journal article" date="2007" name="Science">
        <title>Draft genome sequence of the sexually transmitted pathogen Trichomonas vaginalis.</title>
        <authorList>
            <person name="Carlton J.M."/>
            <person name="Hirt R.P."/>
            <person name="Silva J.C."/>
            <person name="Delcher A.L."/>
            <person name="Schatz M."/>
            <person name="Zhao Q."/>
            <person name="Wortman J.R."/>
            <person name="Bidwell S.L."/>
            <person name="Alsmark U.C.M."/>
            <person name="Besteiro S."/>
            <person name="Sicheritz-Ponten T."/>
            <person name="Noel C.J."/>
            <person name="Dacks J.B."/>
            <person name="Foster P.G."/>
            <person name="Simillion C."/>
            <person name="Van de Peer Y."/>
            <person name="Miranda-Saavedra D."/>
            <person name="Barton G.J."/>
            <person name="Westrop G.D."/>
            <person name="Mueller S."/>
            <person name="Dessi D."/>
            <person name="Fiori P.L."/>
            <person name="Ren Q."/>
            <person name="Paulsen I."/>
            <person name="Zhang H."/>
            <person name="Bastida-Corcuera F.D."/>
            <person name="Simoes-Barbosa A."/>
            <person name="Brown M.T."/>
            <person name="Hayes R.D."/>
            <person name="Mukherjee M."/>
            <person name="Okumura C.Y."/>
            <person name="Schneider R."/>
            <person name="Smith A.J."/>
            <person name="Vanacova S."/>
            <person name="Villalvazo M."/>
            <person name="Haas B.J."/>
            <person name="Pertea M."/>
            <person name="Feldblyum T.V."/>
            <person name="Utterback T.R."/>
            <person name="Shu C.L."/>
            <person name="Osoegawa K."/>
            <person name="de Jong P.J."/>
            <person name="Hrdy I."/>
            <person name="Horvathova L."/>
            <person name="Zubacova Z."/>
            <person name="Dolezal P."/>
            <person name="Malik S.B."/>
            <person name="Logsdon J.M. Jr."/>
            <person name="Henze K."/>
            <person name="Gupta A."/>
            <person name="Wang C.C."/>
            <person name="Dunne R.L."/>
            <person name="Upcroft J.A."/>
            <person name="Upcroft P."/>
            <person name="White O."/>
            <person name="Salzberg S.L."/>
            <person name="Tang P."/>
            <person name="Chiu C.-H."/>
            <person name="Lee Y.-S."/>
            <person name="Embley T.M."/>
            <person name="Coombs G.H."/>
            <person name="Mottram J.C."/>
            <person name="Tachezy J."/>
            <person name="Fraser-Liggett C.M."/>
            <person name="Johnson P.J."/>
        </authorList>
    </citation>
    <scope>NUCLEOTIDE SEQUENCE [LARGE SCALE GENOMIC DNA]</scope>
    <source>
        <strain evidence="1">G3</strain>
    </source>
</reference>
<dbReference type="InParanoid" id="A2FYK7"/>
<gene>
    <name evidence="1" type="ORF">TVAG_300290</name>
</gene>
<evidence type="ECO:0000313" key="1">
    <source>
        <dbReference type="EMBL" id="EAX90011.1"/>
    </source>
</evidence>
<dbReference type="KEGG" id="tva:4747690"/>
<reference evidence="1" key="1">
    <citation type="submission" date="2006-10" db="EMBL/GenBank/DDBJ databases">
        <authorList>
            <person name="Amadeo P."/>
            <person name="Zhao Q."/>
            <person name="Wortman J."/>
            <person name="Fraser-Liggett C."/>
            <person name="Carlton J."/>
        </authorList>
    </citation>
    <scope>NUCLEOTIDE SEQUENCE</scope>
    <source>
        <strain evidence="1">G3</strain>
    </source>
</reference>
<accession>A2FYK7</accession>
<sequence>MQIDPKSPDTYLAKFEQIHEEHNKIQSDLEKSDENSGVDTLAFFESINQAQLDLTRSQKNIHIGVRKVEEKWSNTDTIPERHKTYISAIEFFKHTESTIGKVSNQMDKIIDQILTPPE</sequence>
<dbReference type="SMR" id="A2FYK7"/>
<name>A2FYK7_TRIV3</name>
<dbReference type="EMBL" id="DS114146">
    <property type="protein sequence ID" value="EAX90011.1"/>
    <property type="molecule type" value="Genomic_DNA"/>
</dbReference>
<dbReference type="AlphaFoldDB" id="A2FYK7"/>
<organism evidence="1 2">
    <name type="scientific">Trichomonas vaginalis (strain ATCC PRA-98 / G3)</name>
    <dbReference type="NCBI Taxonomy" id="412133"/>
    <lineage>
        <taxon>Eukaryota</taxon>
        <taxon>Metamonada</taxon>
        <taxon>Parabasalia</taxon>
        <taxon>Trichomonadida</taxon>
        <taxon>Trichomonadidae</taxon>
        <taxon>Trichomonas</taxon>
    </lineage>
</organism>
<dbReference type="VEuPathDB" id="TrichDB:TVAG_300290"/>